<accession>A0A8S9ZHI7</accession>
<evidence type="ECO:0000313" key="9">
    <source>
        <dbReference type="Proteomes" id="UP000605970"/>
    </source>
</evidence>
<dbReference type="InterPro" id="IPR023076">
    <property type="entry name" value="HMG_CoA_Rdtase_CS"/>
</dbReference>
<dbReference type="PRINTS" id="PR00071">
    <property type="entry name" value="HMGCOARDTASE"/>
</dbReference>
<dbReference type="PANTHER" id="PTHR10572:SF24">
    <property type="entry name" value="3-HYDROXY-3-METHYLGLUTARYL-COENZYME A REDUCTASE"/>
    <property type="match status" value="1"/>
</dbReference>
<dbReference type="Proteomes" id="UP000605970">
    <property type="component" value="Unassembled WGS sequence"/>
</dbReference>
<dbReference type="InterPro" id="IPR009023">
    <property type="entry name" value="HMG_CoA_Rdtase_NAD(P)-bd_sf"/>
</dbReference>
<feature type="compositionally biased region" description="Low complexity" evidence="7">
    <location>
        <begin position="118"/>
        <end position="131"/>
    </location>
</feature>
<dbReference type="InterPro" id="IPR002202">
    <property type="entry name" value="HMG_CoA_Rdtase"/>
</dbReference>
<dbReference type="GO" id="GO:0015936">
    <property type="term" value="P:coenzyme A metabolic process"/>
    <property type="evidence" value="ECO:0007669"/>
    <property type="project" value="InterPro"/>
</dbReference>
<evidence type="ECO:0000256" key="4">
    <source>
        <dbReference type="ARBA" id="ARBA00016920"/>
    </source>
</evidence>
<dbReference type="OrthoDB" id="310654at2759"/>
<dbReference type="EMBL" id="JABEBT010000094">
    <property type="protein sequence ID" value="KAF7632764.1"/>
    <property type="molecule type" value="Genomic_DNA"/>
</dbReference>
<feature type="compositionally biased region" description="Polar residues" evidence="7">
    <location>
        <begin position="1"/>
        <end position="14"/>
    </location>
</feature>
<dbReference type="Gene3D" id="3.30.70.420">
    <property type="entry name" value="Hydroxymethylglutaryl-CoA reductase, class I/II, NAD/NADP-binding domain"/>
    <property type="match status" value="1"/>
</dbReference>
<dbReference type="GO" id="GO:0016126">
    <property type="term" value="P:sterol biosynthetic process"/>
    <property type="evidence" value="ECO:0007669"/>
    <property type="project" value="TreeGrafter"/>
</dbReference>
<dbReference type="InterPro" id="IPR009029">
    <property type="entry name" value="HMG_CoA_Rdtase_sub-bd_dom_sf"/>
</dbReference>
<evidence type="ECO:0000256" key="6">
    <source>
        <dbReference type="ARBA" id="ARBA00023002"/>
    </source>
</evidence>
<dbReference type="GO" id="GO:0005789">
    <property type="term" value="C:endoplasmic reticulum membrane"/>
    <property type="evidence" value="ECO:0007669"/>
    <property type="project" value="TreeGrafter"/>
</dbReference>
<evidence type="ECO:0000256" key="1">
    <source>
        <dbReference type="ARBA" id="ARBA00005084"/>
    </source>
</evidence>
<feature type="compositionally biased region" description="Polar residues" evidence="7">
    <location>
        <begin position="69"/>
        <end position="83"/>
    </location>
</feature>
<evidence type="ECO:0000256" key="3">
    <source>
        <dbReference type="ARBA" id="ARBA00012999"/>
    </source>
</evidence>
<keyword evidence="6" id="KW-0560">Oxidoreductase</keyword>
<dbReference type="SUPFAM" id="SSF56542">
    <property type="entry name" value="Substrate-binding domain of HMG-CoA reductase"/>
    <property type="match status" value="1"/>
</dbReference>
<feature type="region of interest" description="Disordered" evidence="7">
    <location>
        <begin position="69"/>
        <end position="133"/>
    </location>
</feature>
<dbReference type="SUPFAM" id="SSF55035">
    <property type="entry name" value="NAD-binding domain of HMG-CoA reductase"/>
    <property type="match status" value="1"/>
</dbReference>
<feature type="compositionally biased region" description="Low complexity" evidence="7">
    <location>
        <begin position="15"/>
        <end position="32"/>
    </location>
</feature>
<organism evidence="8 9">
    <name type="scientific">Meloidogyne graminicola</name>
    <dbReference type="NCBI Taxonomy" id="189291"/>
    <lineage>
        <taxon>Eukaryota</taxon>
        <taxon>Metazoa</taxon>
        <taxon>Ecdysozoa</taxon>
        <taxon>Nematoda</taxon>
        <taxon>Chromadorea</taxon>
        <taxon>Rhabditida</taxon>
        <taxon>Tylenchina</taxon>
        <taxon>Tylenchomorpha</taxon>
        <taxon>Tylenchoidea</taxon>
        <taxon>Meloidogynidae</taxon>
        <taxon>Meloidogyninae</taxon>
        <taxon>Meloidogyne</taxon>
    </lineage>
</organism>
<evidence type="ECO:0000256" key="7">
    <source>
        <dbReference type="SAM" id="MobiDB-lite"/>
    </source>
</evidence>
<dbReference type="InterPro" id="IPR023282">
    <property type="entry name" value="HMG_CoA_Rdtase_N"/>
</dbReference>
<dbReference type="PANTHER" id="PTHR10572">
    <property type="entry name" value="3-HYDROXY-3-METHYLGLUTARYL-COENZYME A REDUCTASE"/>
    <property type="match status" value="1"/>
</dbReference>
<dbReference type="Gene3D" id="1.10.3270.10">
    <property type="entry name" value="HMGR, N-terminal domain"/>
    <property type="match status" value="1"/>
</dbReference>
<proteinExistence type="inferred from homology"/>
<name>A0A8S9ZHI7_9BILA</name>
<dbReference type="GO" id="GO:0008299">
    <property type="term" value="P:isoprenoid biosynthetic process"/>
    <property type="evidence" value="ECO:0007669"/>
    <property type="project" value="TreeGrafter"/>
</dbReference>
<dbReference type="GO" id="GO:0005778">
    <property type="term" value="C:peroxisomal membrane"/>
    <property type="evidence" value="ECO:0007669"/>
    <property type="project" value="TreeGrafter"/>
</dbReference>
<feature type="compositionally biased region" description="Polar residues" evidence="7">
    <location>
        <begin position="93"/>
        <end position="105"/>
    </location>
</feature>
<comment type="caution">
    <text evidence="8">The sequence shown here is derived from an EMBL/GenBank/DDBJ whole genome shotgun (WGS) entry which is preliminary data.</text>
</comment>
<dbReference type="AlphaFoldDB" id="A0A8S9ZHI7"/>
<dbReference type="Pfam" id="PF00368">
    <property type="entry name" value="HMG-CoA_red"/>
    <property type="match status" value="1"/>
</dbReference>
<evidence type="ECO:0000313" key="8">
    <source>
        <dbReference type="EMBL" id="KAF7632764.1"/>
    </source>
</evidence>
<comment type="pathway">
    <text evidence="1">Metabolic intermediate biosynthesis; (R)-mevalonate biosynthesis; (R)-mevalonate from acetyl-CoA: step 3/3.</text>
</comment>
<evidence type="ECO:0000256" key="2">
    <source>
        <dbReference type="ARBA" id="ARBA00007661"/>
    </source>
</evidence>
<keyword evidence="5" id="KW-0521">NADP</keyword>
<comment type="similarity">
    <text evidence="2">Belongs to the HMG-CoA reductase family.</text>
</comment>
<keyword evidence="9" id="KW-1185">Reference proteome</keyword>
<feature type="region of interest" description="Disordered" evidence="7">
    <location>
        <begin position="1"/>
        <end position="34"/>
    </location>
</feature>
<sequence>MSQANGTRQSNLTRQSSSGVQQQQQPPNNGGSWRCEVFVDTPLMHGPLNIHLPSLPLPNVARTFVEHLTNSTQPVDRQTSIPTNPDAADEQRPIQQYQSSTSVTPTHGRAHSTPAALNSSDGSSSNDSGSSFVINMEDDLSHNQSNNMLHRRRSLSPFRSAHNDNASSFNSVIPLLSPQLTQRTLANNATSESRPAENNQNAVNTVATASDASGDSDEDEDLMLQELYRIPLNKLPYEGYNYEEVKNACCENVIGYIPVPVGIAGPLCFDDEMVPIPLATTEGALVASVSRGCLCLNESIKLLGTDAFYTQVIRDGMSRAPVLEFDLIKDCYDCFNWVRQKESFDKMKFYFDQTSRYASLQRVEPRIEGNYLFLRFVATTGDAMGMNMVTKGTAKAIECLRSNFPKARLLSISGNFCVDKKASALNWIEGRGKSVVAEAFIPSQIVKKVLKTDVVCTFDESLIATPHNHHAMFFYAREDGWAPVEFATRMTGRMPRGTLQVIIDPMAKRYNLQQVVQHRWFCAGKMPEQIKMLLMSSLNKEQTKEESVTILTPRPTLDPTVLVFMQQHTGWSDEQISEVFTFIFNLNSLTLNDEDNVPTDVNDIFDE</sequence>
<dbReference type="FunFam" id="3.30.70.420:FF:000001">
    <property type="entry name" value="3-hydroxy-3-methylglutaryl coenzyme A reductase"/>
    <property type="match status" value="1"/>
</dbReference>
<dbReference type="PROSITE" id="PS50065">
    <property type="entry name" value="HMG_COA_REDUCTASE_4"/>
    <property type="match status" value="1"/>
</dbReference>
<dbReference type="EC" id="1.1.1.34" evidence="3"/>
<protein>
    <recommendedName>
        <fullName evidence="4">3-hydroxy-3-methylglutaryl-coenzyme A reductase</fullName>
        <ecNumber evidence="3">1.1.1.34</ecNumber>
    </recommendedName>
</protein>
<reference evidence="8" key="1">
    <citation type="journal article" date="2020" name="Ecol. Evol.">
        <title>Genome structure and content of the rice root-knot nematode (Meloidogyne graminicola).</title>
        <authorList>
            <person name="Phan N.T."/>
            <person name="Danchin E.G.J."/>
            <person name="Klopp C."/>
            <person name="Perfus-Barbeoch L."/>
            <person name="Kozlowski D.K."/>
            <person name="Koutsovoulos G.D."/>
            <person name="Lopez-Roques C."/>
            <person name="Bouchez O."/>
            <person name="Zahm M."/>
            <person name="Besnard G."/>
            <person name="Bellafiore S."/>
        </authorList>
    </citation>
    <scope>NUCLEOTIDE SEQUENCE</scope>
    <source>
        <strain evidence="8">VN-18</strain>
    </source>
</reference>
<dbReference type="GO" id="GO:0004420">
    <property type="term" value="F:hydroxymethylglutaryl-CoA reductase (NADPH) activity"/>
    <property type="evidence" value="ECO:0007669"/>
    <property type="project" value="UniProtKB-EC"/>
</dbReference>
<gene>
    <name evidence="8" type="ORF">Mgra_00007826</name>
</gene>
<evidence type="ECO:0000256" key="5">
    <source>
        <dbReference type="ARBA" id="ARBA00022857"/>
    </source>
</evidence>
<dbReference type="PROSITE" id="PS00066">
    <property type="entry name" value="HMG_COA_REDUCTASE_1"/>
    <property type="match status" value="1"/>
</dbReference>